<sequence>MYIEGPIKPNSTSSLRVLIHTADVRELALGVITTALDPANRAGLRRNGSHAPAARRRIIFHLSILVAAHPAGSGLSGLESHPQSLATSSFEKAVRHRVDVRGPDQVRRTRESACKCQRRPFPRANWPNSVSQQRRPRMHHEVSREFFSFGELMIANRRRQKNGDIQISSVTVVFRGSTCPPDVHRTKICRSASERGQARPGSERGSTAGVSV</sequence>
<dbReference type="RefSeq" id="XP_025550754.1">
    <property type="nucleotide sequence ID" value="XM_025701127.1"/>
</dbReference>
<evidence type="ECO:0000313" key="3">
    <source>
        <dbReference type="Proteomes" id="UP000248961"/>
    </source>
</evidence>
<proteinExistence type="predicted"/>
<dbReference type="Proteomes" id="UP000248961">
    <property type="component" value="Unassembled WGS sequence"/>
</dbReference>
<evidence type="ECO:0000313" key="2">
    <source>
        <dbReference type="EMBL" id="RAL11600.1"/>
    </source>
</evidence>
<protein>
    <submittedName>
        <fullName evidence="2">Uncharacterized protein</fullName>
    </submittedName>
</protein>
<name>A0A395HUX5_ASPHC</name>
<dbReference type="EMBL" id="KZ824287">
    <property type="protein sequence ID" value="RAL11600.1"/>
    <property type="molecule type" value="Genomic_DNA"/>
</dbReference>
<keyword evidence="3" id="KW-1185">Reference proteome</keyword>
<gene>
    <name evidence="2" type="ORF">BO97DRAFT_90645</name>
</gene>
<reference evidence="2 3" key="1">
    <citation type="submission" date="2018-02" db="EMBL/GenBank/DDBJ databases">
        <title>The genomes of Aspergillus section Nigri reveals drivers in fungal speciation.</title>
        <authorList>
            <consortium name="DOE Joint Genome Institute"/>
            <person name="Vesth T.C."/>
            <person name="Nybo J."/>
            <person name="Theobald S."/>
            <person name="Brandl J."/>
            <person name="Frisvad J.C."/>
            <person name="Nielsen K.F."/>
            <person name="Lyhne E.K."/>
            <person name="Kogle M.E."/>
            <person name="Kuo A."/>
            <person name="Riley R."/>
            <person name="Clum A."/>
            <person name="Nolan M."/>
            <person name="Lipzen A."/>
            <person name="Salamov A."/>
            <person name="Henrissat B."/>
            <person name="Wiebenga A."/>
            <person name="De vries R.P."/>
            <person name="Grigoriev I.V."/>
            <person name="Mortensen U.H."/>
            <person name="Andersen M.R."/>
            <person name="Baker S.E."/>
        </authorList>
    </citation>
    <scope>NUCLEOTIDE SEQUENCE [LARGE SCALE GENOMIC DNA]</scope>
    <source>
        <strain evidence="2 3">CBS 101889</strain>
    </source>
</reference>
<dbReference type="GeneID" id="37205416"/>
<dbReference type="AlphaFoldDB" id="A0A395HUX5"/>
<evidence type="ECO:0000256" key="1">
    <source>
        <dbReference type="SAM" id="MobiDB-lite"/>
    </source>
</evidence>
<organism evidence="2 3">
    <name type="scientific">Aspergillus homomorphus (strain CBS 101889)</name>
    <dbReference type="NCBI Taxonomy" id="1450537"/>
    <lineage>
        <taxon>Eukaryota</taxon>
        <taxon>Fungi</taxon>
        <taxon>Dikarya</taxon>
        <taxon>Ascomycota</taxon>
        <taxon>Pezizomycotina</taxon>
        <taxon>Eurotiomycetes</taxon>
        <taxon>Eurotiomycetidae</taxon>
        <taxon>Eurotiales</taxon>
        <taxon>Aspergillaceae</taxon>
        <taxon>Aspergillus</taxon>
        <taxon>Aspergillus subgen. Circumdati</taxon>
    </lineage>
</organism>
<accession>A0A395HUX5</accession>
<feature type="region of interest" description="Disordered" evidence="1">
    <location>
        <begin position="189"/>
        <end position="212"/>
    </location>
</feature>
<dbReference type="VEuPathDB" id="FungiDB:BO97DRAFT_90645"/>